<dbReference type="InterPro" id="IPR020449">
    <property type="entry name" value="Tscrpt_reg_AraC-type_HTH"/>
</dbReference>
<proteinExistence type="predicted"/>
<dbReference type="STRING" id="394193.SAMN04489732_104331"/>
<keyword evidence="1" id="KW-0805">Transcription regulation</keyword>
<dbReference type="InterPro" id="IPR018060">
    <property type="entry name" value="HTH_AraC"/>
</dbReference>
<keyword evidence="2 5" id="KW-0238">DNA-binding</keyword>
<accession>A0A1H8VVQ0</accession>
<dbReference type="Proteomes" id="UP000198582">
    <property type="component" value="Unassembled WGS sequence"/>
</dbReference>
<dbReference type="OrthoDB" id="9799345at2"/>
<organism evidence="5 6">
    <name type="scientific">Amycolatopsis saalfeldensis</name>
    <dbReference type="NCBI Taxonomy" id="394193"/>
    <lineage>
        <taxon>Bacteria</taxon>
        <taxon>Bacillati</taxon>
        <taxon>Actinomycetota</taxon>
        <taxon>Actinomycetes</taxon>
        <taxon>Pseudonocardiales</taxon>
        <taxon>Pseudonocardiaceae</taxon>
        <taxon>Amycolatopsis</taxon>
    </lineage>
</organism>
<dbReference type="EMBL" id="FOEF01000004">
    <property type="protein sequence ID" value="SEP19404.1"/>
    <property type="molecule type" value="Genomic_DNA"/>
</dbReference>
<keyword evidence="6" id="KW-1185">Reference proteome</keyword>
<dbReference type="RefSeq" id="WP_091616909.1">
    <property type="nucleotide sequence ID" value="NZ_FOEF01000004.1"/>
</dbReference>
<feature type="domain" description="HTH araC/xylS-type" evidence="4">
    <location>
        <begin position="212"/>
        <end position="311"/>
    </location>
</feature>
<name>A0A1H8VVQ0_9PSEU</name>
<evidence type="ECO:0000256" key="1">
    <source>
        <dbReference type="ARBA" id="ARBA00023015"/>
    </source>
</evidence>
<dbReference type="InterPro" id="IPR050204">
    <property type="entry name" value="AraC_XylS_family_regulators"/>
</dbReference>
<dbReference type="AlphaFoldDB" id="A0A1H8VVQ0"/>
<dbReference type="SMART" id="SM00342">
    <property type="entry name" value="HTH_ARAC"/>
    <property type="match status" value="1"/>
</dbReference>
<evidence type="ECO:0000313" key="6">
    <source>
        <dbReference type="Proteomes" id="UP000198582"/>
    </source>
</evidence>
<dbReference type="PANTHER" id="PTHR46796">
    <property type="entry name" value="HTH-TYPE TRANSCRIPTIONAL ACTIVATOR RHAS-RELATED"/>
    <property type="match status" value="1"/>
</dbReference>
<dbReference type="InterPro" id="IPR018062">
    <property type="entry name" value="HTH_AraC-typ_CS"/>
</dbReference>
<dbReference type="Gene3D" id="1.10.10.60">
    <property type="entry name" value="Homeodomain-like"/>
    <property type="match status" value="1"/>
</dbReference>
<evidence type="ECO:0000313" key="5">
    <source>
        <dbReference type="EMBL" id="SEP19404.1"/>
    </source>
</evidence>
<protein>
    <submittedName>
        <fullName evidence="5">AraC-type DNA-binding protein</fullName>
    </submittedName>
</protein>
<dbReference type="GO" id="GO:0003700">
    <property type="term" value="F:DNA-binding transcription factor activity"/>
    <property type="evidence" value="ECO:0007669"/>
    <property type="project" value="InterPro"/>
</dbReference>
<dbReference type="PRINTS" id="PR00032">
    <property type="entry name" value="HTHARAC"/>
</dbReference>
<dbReference type="SUPFAM" id="SSF46689">
    <property type="entry name" value="Homeodomain-like"/>
    <property type="match status" value="1"/>
</dbReference>
<dbReference type="InterPro" id="IPR009057">
    <property type="entry name" value="Homeodomain-like_sf"/>
</dbReference>
<evidence type="ECO:0000259" key="4">
    <source>
        <dbReference type="PROSITE" id="PS01124"/>
    </source>
</evidence>
<dbReference type="PROSITE" id="PS00041">
    <property type="entry name" value="HTH_ARAC_FAMILY_1"/>
    <property type="match status" value="1"/>
</dbReference>
<gene>
    <name evidence="5" type="ORF">SAMN04489732_104331</name>
</gene>
<evidence type="ECO:0000256" key="3">
    <source>
        <dbReference type="ARBA" id="ARBA00023163"/>
    </source>
</evidence>
<dbReference type="GO" id="GO:0043565">
    <property type="term" value="F:sequence-specific DNA binding"/>
    <property type="evidence" value="ECO:0007669"/>
    <property type="project" value="InterPro"/>
</dbReference>
<reference evidence="5 6" key="1">
    <citation type="submission" date="2016-10" db="EMBL/GenBank/DDBJ databases">
        <authorList>
            <person name="de Groot N.N."/>
        </authorList>
    </citation>
    <scope>NUCLEOTIDE SEQUENCE [LARGE SCALE GENOMIC DNA]</scope>
    <source>
        <strain evidence="5 6">DSM 44993</strain>
    </source>
</reference>
<sequence>MSQPDSPLRPLIQRHTLGWTPGGIAWTQFQHELDKIDTTSVALASPQQADHHADVGVVRIDEFAIAHGELPSVRVLKEELGETAALYLREGTPWTVRNGRSDFTHHHGELVVGGAGTHEALSRERGRTTGLWVPLDRLTVPYRELRPMLMQSVPLDPSLRRLLSVSATELARSGEAEAVGTMHYLSGLADLVLRSLLGRDPDHALTRDARREQIMEYLDNRLSDTGLTVDEVAGAHHISRTRLYEIFGGEGVASYLRGARLDRARAMLLDARRAHETIGSISRQAGFANQSHFTRAFTKEFGASPGDFRSAAREIRRHREEHPG</sequence>
<dbReference type="Pfam" id="PF12833">
    <property type="entry name" value="HTH_18"/>
    <property type="match status" value="1"/>
</dbReference>
<keyword evidence="3" id="KW-0804">Transcription</keyword>
<dbReference type="PROSITE" id="PS01124">
    <property type="entry name" value="HTH_ARAC_FAMILY_2"/>
    <property type="match status" value="1"/>
</dbReference>
<evidence type="ECO:0000256" key="2">
    <source>
        <dbReference type="ARBA" id="ARBA00023125"/>
    </source>
</evidence>